<dbReference type="GO" id="GO:0009251">
    <property type="term" value="P:glucan catabolic process"/>
    <property type="evidence" value="ECO:0007669"/>
    <property type="project" value="TreeGrafter"/>
</dbReference>
<dbReference type="Gene3D" id="2.60.40.10">
    <property type="entry name" value="Immunoglobulins"/>
    <property type="match status" value="1"/>
</dbReference>
<dbReference type="InterPro" id="IPR036962">
    <property type="entry name" value="Glyco_hydro_3_N_sf"/>
</dbReference>
<dbReference type="EMBL" id="CP034346">
    <property type="protein sequence ID" value="AZS15933.1"/>
    <property type="molecule type" value="Genomic_DNA"/>
</dbReference>
<dbReference type="PRINTS" id="PR00133">
    <property type="entry name" value="GLHYDRLASE3"/>
</dbReference>
<organism evidence="4 5">
    <name type="scientific">Paenibacillus lutimineralis</name>
    <dbReference type="NCBI Taxonomy" id="2707005"/>
    <lineage>
        <taxon>Bacteria</taxon>
        <taxon>Bacillati</taxon>
        <taxon>Bacillota</taxon>
        <taxon>Bacilli</taxon>
        <taxon>Bacillales</taxon>
        <taxon>Paenibacillaceae</taxon>
        <taxon>Paenibacillus</taxon>
    </lineage>
</organism>
<dbReference type="OrthoDB" id="9805821at2"/>
<dbReference type="AlphaFoldDB" id="A0A3S9V043"/>
<evidence type="ECO:0000256" key="2">
    <source>
        <dbReference type="ARBA" id="ARBA00022801"/>
    </source>
</evidence>
<keyword evidence="5" id="KW-1185">Reference proteome</keyword>
<dbReference type="InterPro" id="IPR001764">
    <property type="entry name" value="Glyco_hydro_3_N"/>
</dbReference>
<gene>
    <name evidence="4" type="ORF">EI981_16815</name>
</gene>
<dbReference type="Gene3D" id="3.20.20.300">
    <property type="entry name" value="Glycoside hydrolase, family 3, N-terminal domain"/>
    <property type="match status" value="1"/>
</dbReference>
<sequence>MEKYKMSSVPIEERVQDLLSRMNLQEKVGQLNQRMYGWNAYVRNGDGISLTEAFKQEVAFGDGMGALYGLFRSDPWSGVNYENGITVAESAEAANMVQRYVIENTRLGIPVLLSEECPHGHQALDGTLLPVNLAVGSTWNPALMQQAYAYVAAEIRSRGAHIGLVSALDILQDPRWGRSEECFSEDPHLAARFAEAAVRGMQGDEPGELASPNKVAVVLKHLCAQGAAQGGRNAGPAAIGQRELREIHLSAAKAGMEAGAAGFMAAYNEIDGIPCHANQALLTGILREEWKFDGIVMADGCAIDRLLALTGSHESAAALALSSGVDLSLWDKSFSTLERAVKQGLVSEAQIDQAVSRVLLLKFRLGLFDHPYTEKLRAISVVGRPEFQQINLQVARESTVLLKNEGNLLPLGEAGELRRIAVIGPNADRLYNQLGDYTSVQRNGTGTTVLQGIRMCAPEGVEVVHAWGCGIRDESMAGLNEAVEAAKGADVAVLVIGGSSARQFGGNFDSNGAAIVSEGSPSEMDCGEGVDLADLSLGGIQLQLAEAVAATGTPVVTVIIQGRPHALTDIAQISNAVLCGWYPGTEGGQAIAEILFGQVNPSGKLPVSLPRSAAQLPVYYNQKDPGRPRVYVDMPSAALYPFGYGLSYTTFEYGQVVLSENEVSTAALEEGRRITATVTVKNAGERDGAETVQLYIQARESGITRRIAELKAFRKIELPPGEQRTVTFSIGQEELGLWNREMRFATEPCRVAIQIGGSSQNTVSAELIITGNNLPT</sequence>
<dbReference type="SUPFAM" id="SSF51445">
    <property type="entry name" value="(Trans)glycosidases"/>
    <property type="match status" value="1"/>
</dbReference>
<dbReference type="FunFam" id="2.60.40.10:FF:000495">
    <property type="entry name" value="Periplasmic beta-glucosidase"/>
    <property type="match status" value="1"/>
</dbReference>
<dbReference type="RefSeq" id="WP_127000061.1">
    <property type="nucleotide sequence ID" value="NZ_CP034346.1"/>
</dbReference>
<dbReference type="Pfam" id="PF00933">
    <property type="entry name" value="Glyco_hydro_3"/>
    <property type="match status" value="1"/>
</dbReference>
<dbReference type="InterPro" id="IPR002772">
    <property type="entry name" value="Glyco_hydro_3_C"/>
</dbReference>
<dbReference type="InterPro" id="IPR026891">
    <property type="entry name" value="Fn3-like"/>
</dbReference>
<evidence type="ECO:0000313" key="4">
    <source>
        <dbReference type="EMBL" id="AZS15933.1"/>
    </source>
</evidence>
<evidence type="ECO:0000259" key="3">
    <source>
        <dbReference type="SMART" id="SM01217"/>
    </source>
</evidence>
<dbReference type="PANTHER" id="PTHR30620">
    <property type="entry name" value="PERIPLASMIC BETA-GLUCOSIDASE-RELATED"/>
    <property type="match status" value="1"/>
</dbReference>
<protein>
    <submittedName>
        <fullName evidence="4">Beta-glucosidase</fullName>
    </submittedName>
</protein>
<reference evidence="5" key="1">
    <citation type="submission" date="2018-12" db="EMBL/GenBank/DDBJ databases">
        <title>Complete genome sequence of Paenibacillus sp. MBLB1234.</title>
        <authorList>
            <person name="Nam Y.-D."/>
            <person name="Kang J."/>
            <person name="Chung W.-H."/>
            <person name="Park Y.S."/>
        </authorList>
    </citation>
    <scope>NUCLEOTIDE SEQUENCE [LARGE SCALE GENOMIC DNA]</scope>
    <source>
        <strain evidence="5">MBLB1234</strain>
    </source>
</reference>
<dbReference type="SMART" id="SM01217">
    <property type="entry name" value="Fn3_like"/>
    <property type="match status" value="1"/>
</dbReference>
<dbReference type="InterPro" id="IPR013783">
    <property type="entry name" value="Ig-like_fold"/>
</dbReference>
<evidence type="ECO:0000313" key="5">
    <source>
        <dbReference type="Proteomes" id="UP000270678"/>
    </source>
</evidence>
<dbReference type="Pfam" id="PF01915">
    <property type="entry name" value="Glyco_hydro_3_C"/>
    <property type="match status" value="1"/>
</dbReference>
<feature type="domain" description="Fibronectin type III-like" evidence="3">
    <location>
        <begin position="690"/>
        <end position="759"/>
    </location>
</feature>
<dbReference type="InterPro" id="IPR036881">
    <property type="entry name" value="Glyco_hydro_3_C_sf"/>
</dbReference>
<dbReference type="InterPro" id="IPR017853">
    <property type="entry name" value="GH"/>
</dbReference>
<comment type="similarity">
    <text evidence="1">Belongs to the glycosyl hydrolase 3 family.</text>
</comment>
<dbReference type="InterPro" id="IPR051915">
    <property type="entry name" value="Cellulose_Degrad_GH3"/>
</dbReference>
<dbReference type="Gene3D" id="3.40.50.1700">
    <property type="entry name" value="Glycoside hydrolase family 3 C-terminal domain"/>
    <property type="match status" value="1"/>
</dbReference>
<accession>A0A3S9V043</accession>
<proteinExistence type="inferred from homology"/>
<dbReference type="SUPFAM" id="SSF52279">
    <property type="entry name" value="Beta-D-glucan exohydrolase, C-terminal domain"/>
    <property type="match status" value="1"/>
</dbReference>
<dbReference type="PANTHER" id="PTHR30620:SF123">
    <property type="entry name" value="BETA-XYLOSIDASE"/>
    <property type="match status" value="1"/>
</dbReference>
<dbReference type="KEGG" id="plut:EI981_16815"/>
<evidence type="ECO:0000256" key="1">
    <source>
        <dbReference type="ARBA" id="ARBA00005336"/>
    </source>
</evidence>
<keyword evidence="2" id="KW-0378">Hydrolase</keyword>
<name>A0A3S9V043_9BACL</name>
<dbReference type="Proteomes" id="UP000270678">
    <property type="component" value="Chromosome"/>
</dbReference>
<dbReference type="GO" id="GO:0008422">
    <property type="term" value="F:beta-glucosidase activity"/>
    <property type="evidence" value="ECO:0007669"/>
    <property type="project" value="UniProtKB-ARBA"/>
</dbReference>
<dbReference type="Pfam" id="PF14310">
    <property type="entry name" value="Fn3-like"/>
    <property type="match status" value="1"/>
</dbReference>